<protein>
    <submittedName>
        <fullName evidence="2">Uncharacterized protein</fullName>
    </submittedName>
</protein>
<keyword evidence="4" id="KW-1185">Reference proteome</keyword>
<proteinExistence type="predicted"/>
<dbReference type="Proteomes" id="UP000053555">
    <property type="component" value="Unassembled WGS sequence"/>
</dbReference>
<dbReference type="Gramene" id="XM_028367582.1">
    <property type="protein sequence ID" value="XP_028223383.1"/>
    <property type="gene ID" value="LOC114404765"/>
</dbReference>
<keyword evidence="1" id="KW-0472">Membrane</keyword>
<dbReference type="AlphaFoldDB" id="A0A0B2QU03"/>
<evidence type="ECO:0000313" key="4">
    <source>
        <dbReference type="Proteomes" id="UP000289340"/>
    </source>
</evidence>
<evidence type="ECO:0000313" key="3">
    <source>
        <dbReference type="EMBL" id="RZC28944.1"/>
    </source>
</evidence>
<dbReference type="EMBL" id="QZWG01000001">
    <property type="protein sequence ID" value="RZC28944.1"/>
    <property type="molecule type" value="Genomic_DNA"/>
</dbReference>
<feature type="transmembrane region" description="Helical" evidence="1">
    <location>
        <begin position="57"/>
        <end position="76"/>
    </location>
</feature>
<dbReference type="Proteomes" id="UP000289340">
    <property type="component" value="Chromosome 1"/>
</dbReference>
<name>A0A0B2QU03_GLYSO</name>
<dbReference type="PANTHER" id="PTHR34115:SF13">
    <property type="entry name" value="RPB1A"/>
    <property type="match status" value="1"/>
</dbReference>
<evidence type="ECO:0000256" key="1">
    <source>
        <dbReference type="SAM" id="Phobius"/>
    </source>
</evidence>
<dbReference type="PANTHER" id="PTHR34115">
    <property type="entry name" value="PROTEIN, PUTATIVE-RELATED"/>
    <property type="match status" value="1"/>
</dbReference>
<organism evidence="2">
    <name type="scientific">Glycine soja</name>
    <name type="common">Wild soybean</name>
    <dbReference type="NCBI Taxonomy" id="3848"/>
    <lineage>
        <taxon>Eukaryota</taxon>
        <taxon>Viridiplantae</taxon>
        <taxon>Streptophyta</taxon>
        <taxon>Embryophyta</taxon>
        <taxon>Tracheophyta</taxon>
        <taxon>Spermatophyta</taxon>
        <taxon>Magnoliopsida</taxon>
        <taxon>eudicotyledons</taxon>
        <taxon>Gunneridae</taxon>
        <taxon>Pentapetalae</taxon>
        <taxon>rosids</taxon>
        <taxon>fabids</taxon>
        <taxon>Fabales</taxon>
        <taxon>Fabaceae</taxon>
        <taxon>Papilionoideae</taxon>
        <taxon>50 kb inversion clade</taxon>
        <taxon>NPAAA clade</taxon>
        <taxon>indigoferoid/millettioid clade</taxon>
        <taxon>Phaseoleae</taxon>
        <taxon>Glycine</taxon>
        <taxon>Glycine subgen. Soja</taxon>
    </lineage>
</organism>
<gene>
    <name evidence="3" type="ORF">D0Y65_000785</name>
    <name evidence="2" type="ORF">glysoja_047817</name>
</gene>
<sequence length="165" mass="18495">MPEIRSTSPESVECSNSSGPNFPSPLNGVIIFVVTTFGGYLQVQFGSKNTSPFDEHYIIMWAVSVALSLYAMMLIAEFTVELHKHSFLSIIKRFTVLMGALVAVLLTIIILPLFGYFKLLLWTICFVKATFVSFEEICNCFWKGLCQTIDMVSSYFGREHASLPV</sequence>
<reference evidence="2" key="1">
    <citation type="submission" date="2014-07" db="EMBL/GenBank/DDBJ databases">
        <title>Identification of a novel salt tolerance gene in wild soybean by whole-genome sequencing.</title>
        <authorList>
            <person name="Lam H.-M."/>
            <person name="Qi X."/>
            <person name="Li M.-W."/>
            <person name="Liu X."/>
            <person name="Xie M."/>
            <person name="Ni M."/>
            <person name="Xu X."/>
        </authorList>
    </citation>
    <scope>NUCLEOTIDE SEQUENCE [LARGE SCALE GENOMIC DNA]</scope>
    <source>
        <tissue evidence="2">Root</tissue>
    </source>
</reference>
<reference evidence="3 4" key="2">
    <citation type="submission" date="2018-09" db="EMBL/GenBank/DDBJ databases">
        <title>A high-quality reference genome of wild soybean provides a powerful tool to mine soybean genomes.</title>
        <authorList>
            <person name="Xie M."/>
            <person name="Chung C.Y.L."/>
            <person name="Li M.-W."/>
            <person name="Wong F.-L."/>
            <person name="Chan T.-F."/>
            <person name="Lam H.-M."/>
        </authorList>
    </citation>
    <scope>NUCLEOTIDE SEQUENCE [LARGE SCALE GENOMIC DNA]</scope>
    <source>
        <strain evidence="4">cv. W05</strain>
        <tissue evidence="3">Hypocotyl of etiolated seedlings</tissue>
    </source>
</reference>
<evidence type="ECO:0000313" key="2">
    <source>
        <dbReference type="EMBL" id="KHN25005.1"/>
    </source>
</evidence>
<dbReference type="InterPro" id="IPR053258">
    <property type="entry name" value="Ca-permeable_cation_channel"/>
</dbReference>
<dbReference type="EMBL" id="KN654814">
    <property type="protein sequence ID" value="KHN25005.1"/>
    <property type="molecule type" value="Genomic_DNA"/>
</dbReference>
<accession>A0A0B2QU03</accession>
<keyword evidence="1" id="KW-1133">Transmembrane helix</keyword>
<feature type="transmembrane region" description="Helical" evidence="1">
    <location>
        <begin position="96"/>
        <end position="117"/>
    </location>
</feature>
<feature type="transmembrane region" description="Helical" evidence="1">
    <location>
        <begin position="26"/>
        <end position="45"/>
    </location>
</feature>
<keyword evidence="1" id="KW-0812">Transmembrane</keyword>